<dbReference type="PANTHER" id="PTHR45753">
    <property type="entry name" value="ORNITHINE CARBAMOYLTRANSFERASE, MITOCHONDRIAL"/>
    <property type="match status" value="1"/>
</dbReference>
<dbReference type="EMBL" id="JAGRRH010000004">
    <property type="protein sequence ID" value="KAG7371442.1"/>
    <property type="molecule type" value="Genomic_DNA"/>
</dbReference>
<dbReference type="OrthoDB" id="1924069at2759"/>
<evidence type="ECO:0000313" key="4">
    <source>
        <dbReference type="Proteomes" id="UP000693970"/>
    </source>
</evidence>
<dbReference type="InterPro" id="IPR006132">
    <property type="entry name" value="Asp/Orn_carbamoyltranf_P-bd"/>
</dbReference>
<dbReference type="Pfam" id="PF00185">
    <property type="entry name" value="OTCace"/>
    <property type="match status" value="1"/>
</dbReference>
<gene>
    <name evidence="3" type="ORF">IV203_020012</name>
</gene>
<comment type="caution">
    <text evidence="3">The sequence shown here is derived from an EMBL/GenBank/DDBJ whole genome shotgun (WGS) entry which is preliminary data.</text>
</comment>
<evidence type="ECO:0000259" key="1">
    <source>
        <dbReference type="Pfam" id="PF00185"/>
    </source>
</evidence>
<feature type="domain" description="Aspartate/ornithine carbamoyltransferase carbamoyl-P binding" evidence="2">
    <location>
        <begin position="39"/>
        <end position="188"/>
    </location>
</feature>
<dbReference type="Pfam" id="PF02729">
    <property type="entry name" value="OTCace_N"/>
    <property type="match status" value="1"/>
</dbReference>
<dbReference type="GO" id="GO:0006520">
    <property type="term" value="P:amino acid metabolic process"/>
    <property type="evidence" value="ECO:0007669"/>
    <property type="project" value="InterPro"/>
</dbReference>
<dbReference type="InterPro" id="IPR002082">
    <property type="entry name" value="Asp_carbamoyltransf"/>
</dbReference>
<dbReference type="GO" id="GO:0016597">
    <property type="term" value="F:amino acid binding"/>
    <property type="evidence" value="ECO:0007669"/>
    <property type="project" value="InterPro"/>
</dbReference>
<protein>
    <submittedName>
        <fullName evidence="3">Aspartate carbamoyltransferase catalytic chain</fullName>
    </submittedName>
</protein>
<keyword evidence="4" id="KW-1185">Reference proteome</keyword>
<dbReference type="InterPro" id="IPR006131">
    <property type="entry name" value="Asp_carbamoyltransf_Asp/Orn-bd"/>
</dbReference>
<dbReference type="GO" id="GO:0006207">
    <property type="term" value="P:'de novo' pyrimidine nucleobase biosynthetic process"/>
    <property type="evidence" value="ECO:0007669"/>
    <property type="project" value="InterPro"/>
</dbReference>
<dbReference type="NCBIfam" id="TIGR00670">
    <property type="entry name" value="asp_carb_tr"/>
    <property type="match status" value="1"/>
</dbReference>
<proteinExistence type="predicted"/>
<evidence type="ECO:0000259" key="2">
    <source>
        <dbReference type="Pfam" id="PF02729"/>
    </source>
</evidence>
<dbReference type="Proteomes" id="UP000693970">
    <property type="component" value="Unassembled WGS sequence"/>
</dbReference>
<reference evidence="3" key="1">
    <citation type="journal article" date="2021" name="Sci. Rep.">
        <title>Diploid genomic architecture of Nitzschia inconspicua, an elite biomass production diatom.</title>
        <authorList>
            <person name="Oliver A."/>
            <person name="Podell S."/>
            <person name="Pinowska A."/>
            <person name="Traller J.C."/>
            <person name="Smith S.R."/>
            <person name="McClure R."/>
            <person name="Beliaev A."/>
            <person name="Bohutskyi P."/>
            <person name="Hill E.A."/>
            <person name="Rabines A."/>
            <person name="Zheng H."/>
            <person name="Allen L.Z."/>
            <person name="Kuo A."/>
            <person name="Grigoriev I.V."/>
            <person name="Allen A.E."/>
            <person name="Hazlebeck D."/>
            <person name="Allen E.E."/>
        </authorList>
    </citation>
    <scope>NUCLEOTIDE SEQUENCE</scope>
    <source>
        <strain evidence="3">Hildebrandi</strain>
    </source>
</reference>
<feature type="domain" description="Aspartate/ornithine carbamoyltransferase Asp/Orn-binding" evidence="1">
    <location>
        <begin position="198"/>
        <end position="349"/>
    </location>
</feature>
<dbReference type="GO" id="GO:0004070">
    <property type="term" value="F:aspartate carbamoyltransferase activity"/>
    <property type="evidence" value="ECO:0007669"/>
    <property type="project" value="InterPro"/>
</dbReference>
<name>A0A9K3Q4U4_9STRA</name>
<reference evidence="3" key="2">
    <citation type="submission" date="2021-04" db="EMBL/GenBank/DDBJ databases">
        <authorList>
            <person name="Podell S."/>
        </authorList>
    </citation>
    <scope>NUCLEOTIDE SEQUENCE</scope>
    <source>
        <strain evidence="3">Hildebrandi</strain>
    </source>
</reference>
<accession>A0A9K3Q4U4</accession>
<dbReference type="AlphaFoldDB" id="A0A9K3Q4U4"/>
<sequence length="397" mass="45813">MTRLKDCRQYTWEEFDALPLDKSNELLQGEYKERDGIYHTLNAEQFDRQTLDRIYVLTNIIRSISKTKNGATFLMNRLRHKRAMLYFAQASTRTYLSFKTAADILGIRCTDVRDTSTSSEIKGESFSDTIRTFSSYFDFIVMRHKEESYAEQAAWALNCSDRPVPVLNAGSGKDQHPTQALLDIYTLRRSFEKNGGIEGKTILMAGDLNRGRTARSLSKLLALFPGIKIIFSAPPGFGMRDDVLSYLRDHGVEYSVSETFLDHVSDADAIYMTRVQDEHDQSDGTSSKRSYEEFSLKEEHLKLLKKDCAIMHPLPRRDELDPNIDKDPRAKYWRQERNGMWTRAALLAITGDIEGQIQEYWRDLSRQASHTGIIQVEKDDKNWKPMERTLTLDHHLS</sequence>
<evidence type="ECO:0000313" key="3">
    <source>
        <dbReference type="EMBL" id="KAG7371442.1"/>
    </source>
</evidence>
<dbReference type="PANTHER" id="PTHR45753:SF6">
    <property type="entry name" value="ASPARTATE CARBAMOYLTRANSFERASE"/>
    <property type="match status" value="1"/>
</dbReference>
<organism evidence="3 4">
    <name type="scientific">Nitzschia inconspicua</name>
    <dbReference type="NCBI Taxonomy" id="303405"/>
    <lineage>
        <taxon>Eukaryota</taxon>
        <taxon>Sar</taxon>
        <taxon>Stramenopiles</taxon>
        <taxon>Ochrophyta</taxon>
        <taxon>Bacillariophyta</taxon>
        <taxon>Bacillariophyceae</taxon>
        <taxon>Bacillariophycidae</taxon>
        <taxon>Bacillariales</taxon>
        <taxon>Bacillariaceae</taxon>
        <taxon>Nitzschia</taxon>
    </lineage>
</organism>